<reference evidence="1" key="1">
    <citation type="submission" date="2021-01" db="EMBL/GenBank/DDBJ databases">
        <title>Lacisediminihabitans sp. nov. strain G11-30, isolated from Antarctic Soil.</title>
        <authorList>
            <person name="Li J."/>
        </authorList>
    </citation>
    <scope>NUCLEOTIDE SEQUENCE</scope>
    <source>
        <strain evidence="1">G11-30</strain>
    </source>
</reference>
<protein>
    <submittedName>
        <fullName evidence="1">DUF1697 domain-containing protein</fullName>
    </submittedName>
</protein>
<proteinExistence type="predicted"/>
<dbReference type="InterPro" id="IPR012545">
    <property type="entry name" value="DUF1697"/>
</dbReference>
<organism evidence="1 2">
    <name type="scientific">Lacisediminihabitans changchengi</name>
    <dbReference type="NCBI Taxonomy" id="2787634"/>
    <lineage>
        <taxon>Bacteria</taxon>
        <taxon>Bacillati</taxon>
        <taxon>Actinomycetota</taxon>
        <taxon>Actinomycetes</taxon>
        <taxon>Micrococcales</taxon>
        <taxon>Microbacteriaceae</taxon>
        <taxon>Lacisediminihabitans</taxon>
    </lineage>
</organism>
<keyword evidence="2" id="KW-1185">Reference proteome</keyword>
<name>A0A934SNG3_9MICO</name>
<dbReference type="EMBL" id="JAEPES010000001">
    <property type="protein sequence ID" value="MBK4346085.1"/>
    <property type="molecule type" value="Genomic_DNA"/>
</dbReference>
<dbReference type="SUPFAM" id="SSF160379">
    <property type="entry name" value="SP0830-like"/>
    <property type="match status" value="1"/>
</dbReference>
<dbReference type="Pfam" id="PF08002">
    <property type="entry name" value="DUF1697"/>
    <property type="match status" value="1"/>
</dbReference>
<dbReference type="PIRSF" id="PIRSF008502">
    <property type="entry name" value="UCP008502"/>
    <property type="match status" value="1"/>
</dbReference>
<dbReference type="Proteomes" id="UP000636458">
    <property type="component" value="Unassembled WGS sequence"/>
</dbReference>
<evidence type="ECO:0000313" key="2">
    <source>
        <dbReference type="Proteomes" id="UP000636458"/>
    </source>
</evidence>
<dbReference type="RefSeq" id="WP_200554446.1">
    <property type="nucleotide sequence ID" value="NZ_JAEPES010000001.1"/>
</dbReference>
<dbReference type="AlphaFoldDB" id="A0A934SNG3"/>
<accession>A0A934SNG3</accession>
<dbReference type="PANTHER" id="PTHR36439:SF1">
    <property type="entry name" value="DUF1697 DOMAIN-CONTAINING PROTEIN"/>
    <property type="match status" value="1"/>
</dbReference>
<dbReference type="PANTHER" id="PTHR36439">
    <property type="entry name" value="BLL4334 PROTEIN"/>
    <property type="match status" value="1"/>
</dbReference>
<gene>
    <name evidence="1" type="ORF">IV501_00425</name>
</gene>
<evidence type="ECO:0000313" key="1">
    <source>
        <dbReference type="EMBL" id="MBK4346085.1"/>
    </source>
</evidence>
<comment type="caution">
    <text evidence="1">The sequence shown here is derived from an EMBL/GenBank/DDBJ whole genome shotgun (WGS) entry which is preliminary data.</text>
</comment>
<dbReference type="Gene3D" id="3.30.70.1280">
    <property type="entry name" value="SP0830-like domains"/>
    <property type="match status" value="1"/>
</dbReference>
<sequence>MTDSRVALLRGINVGTAKAVAMADLRRVFAGLGATDVVTLLRSGNVVFSGAALTAPSIEEAVLAATGVQSSVVVLTAREFRAIADENPLSAISTGELNSADGSKSFVTITSEPFGSVELPDAATLAPERLELGRSRAIYQWMPDGSLQTRVPKSFWKQFPGHLTARNENTVGRIVAELATRSD</sequence>